<dbReference type="PANTHER" id="PTHR23312">
    <property type="entry name" value="ARMC5 ARMADILLO REPEAT-CONTAINING -RELATED"/>
    <property type="match status" value="1"/>
</dbReference>
<gene>
    <name evidence="2" type="ORF">niasHT_024664</name>
</gene>
<dbReference type="Proteomes" id="UP001620626">
    <property type="component" value="Unassembled WGS sequence"/>
</dbReference>
<feature type="region of interest" description="Disordered" evidence="1">
    <location>
        <begin position="636"/>
        <end position="699"/>
    </location>
</feature>
<dbReference type="EMBL" id="JBICBT010000819">
    <property type="protein sequence ID" value="KAL3098909.1"/>
    <property type="molecule type" value="Genomic_DNA"/>
</dbReference>
<keyword evidence="3" id="KW-1185">Reference proteome</keyword>
<feature type="region of interest" description="Disordered" evidence="1">
    <location>
        <begin position="527"/>
        <end position="562"/>
    </location>
</feature>
<evidence type="ECO:0008006" key="4">
    <source>
        <dbReference type="Google" id="ProtNLM"/>
    </source>
</evidence>
<evidence type="ECO:0000256" key="1">
    <source>
        <dbReference type="SAM" id="MobiDB-lite"/>
    </source>
</evidence>
<feature type="compositionally biased region" description="Acidic residues" evidence="1">
    <location>
        <begin position="664"/>
        <end position="675"/>
    </location>
</feature>
<protein>
    <recommendedName>
        <fullName evidence="4">BTB domain-containing protein</fullName>
    </recommendedName>
</protein>
<feature type="compositionally biased region" description="Acidic residues" evidence="1">
    <location>
        <begin position="643"/>
        <end position="652"/>
    </location>
</feature>
<evidence type="ECO:0000313" key="3">
    <source>
        <dbReference type="Proteomes" id="UP001620626"/>
    </source>
</evidence>
<name>A0ABD2K7M9_9BILA</name>
<dbReference type="InterPro" id="IPR016024">
    <property type="entry name" value="ARM-type_fold"/>
</dbReference>
<reference evidence="2 3" key="1">
    <citation type="submission" date="2024-10" db="EMBL/GenBank/DDBJ databases">
        <authorList>
            <person name="Kim D."/>
        </authorList>
    </citation>
    <scope>NUCLEOTIDE SEQUENCE [LARGE SCALE GENOMIC DNA]</scope>
    <source>
        <strain evidence="2">BH-2024</strain>
    </source>
</reference>
<feature type="compositionally biased region" description="Polar residues" evidence="1">
    <location>
        <begin position="584"/>
        <end position="610"/>
    </location>
</feature>
<accession>A0ABD2K7M9</accession>
<dbReference type="PANTHER" id="PTHR23312:SF8">
    <property type="entry name" value="ARMADILLO REPEAT-CONTAINING PROTEIN 5"/>
    <property type="match status" value="1"/>
</dbReference>
<feature type="region of interest" description="Disordered" evidence="1">
    <location>
        <begin position="576"/>
        <end position="620"/>
    </location>
</feature>
<comment type="caution">
    <text evidence="2">The sequence shown here is derived from an EMBL/GenBank/DDBJ whole genome shotgun (WGS) entry which is preliminary data.</text>
</comment>
<organism evidence="2 3">
    <name type="scientific">Heterodera trifolii</name>
    <dbReference type="NCBI Taxonomy" id="157864"/>
    <lineage>
        <taxon>Eukaryota</taxon>
        <taxon>Metazoa</taxon>
        <taxon>Ecdysozoa</taxon>
        <taxon>Nematoda</taxon>
        <taxon>Chromadorea</taxon>
        <taxon>Rhabditida</taxon>
        <taxon>Tylenchina</taxon>
        <taxon>Tylenchomorpha</taxon>
        <taxon>Tylenchoidea</taxon>
        <taxon>Heteroderidae</taxon>
        <taxon>Heteroderinae</taxon>
        <taxon>Heterodera</taxon>
    </lineage>
</organism>
<proteinExistence type="predicted"/>
<feature type="compositionally biased region" description="Basic and acidic residues" evidence="1">
    <location>
        <begin position="540"/>
        <end position="562"/>
    </location>
</feature>
<dbReference type="AlphaFoldDB" id="A0ABD2K7M9"/>
<dbReference type="SUPFAM" id="SSF48371">
    <property type="entry name" value="ARM repeat"/>
    <property type="match status" value="1"/>
</dbReference>
<sequence>MSDFGLGRKCPKMTLKKWAANVLDANVGPQKSRRKCQIWLGPQMSEPQMSGPQMSGTQMTPIKMEPKRMKMAIPTPSSPKKSTSTYDPRRIIEALKIFRGEPTKTHAELLQLKRHLDSKERVLAFLEYDNKSAYRALLSRIIAMANDIFVSPFEHGATAGQQHLSQLPAQQQIVCALREVFSVVANMCHLSVLACIEACSSNFDNLFCVFIRVLEPKKQAEEQLLSSLRCPALRLIGNLCELKETATYVAISAHLMELVAMYISRSSSPEGENDTDASTTIASQLNAATERRQEEEQALRVLRLLATRRKHLKYIVRCNGIAKIATFIVRRHHSGESIFTGRPDLIQLLTYVLRFYPTQVGDQLSTSAECVELFLQFLLDHPRHREQNAKRAHHLTELFLRCVHSSHTMRYQLGHDAITTILRSDETTLSDVHCRFLCCFLKDVHGRAWLRESGGLDRILCRLATAEQCDDCRDLLRLQQFIVTDLKSILHDHALLLTINHPNFLPTAIAQINRFLEENLVECETVGDAHNQHQSSDANVQHEEQMVDQKSDGNRKRHGTEEPLCKDFSASTSAWPLHSPAASPPSNRGSVAWSPSMSPSTDPQFSLSPSASPPSDHGQFWLDDYLVEGLKTKAMSPPLQEDAAPEELETDDPSSFLERKTIIEEEDESDIEEFADPSNASASVTAGDGPSSSSADGKALAERKKVMKIRAKIVDALLTLITTFSHLDERQSIVLISENVIRALVRHVSEAPAMDNRLCRALRRLARHQMGLQKMLEIDFYQMVIRHLIRRQCTLTRFAPLCTRCDFRRDFGRRLLGDHALLADSSMGEHLLLRLRLEEAVAGGAEWERVRSLAAALVLLRKDERRTRLHHNFHPIDVLLEFVGRLVKETVMERRSLDEQSAEGRLCCDILSAFSALLKHHQHIFEDFGGEYGPNETLKDDKSAPEMVVEPAQCVLLRPTNNAVSDQLTLKFRDTNGSLVAEVPKDDLCTFNEYFMGMFGSEFLERLTGRDQFVFDADAECCSREEFVKFLHFSIGCGLQSECVQVNSAECCVAMLRLSDKYLCIRLLDHLLQSGKASRFITGQTLRLFLPLVLSVPTVGDGGGLSNVCALVLLRYCTDAQALDALRLLAERDADCAAGPSTTTVAATVVPFAPALSLMDSLCDALRAFVRPFAELTTPQRARGPGVTRESSLDTSAYWDFS</sequence>
<evidence type="ECO:0000313" key="2">
    <source>
        <dbReference type="EMBL" id="KAL3098909.1"/>
    </source>
</evidence>
<feature type="region of interest" description="Disordered" evidence="1">
    <location>
        <begin position="1180"/>
        <end position="1202"/>
    </location>
</feature>